<evidence type="ECO:0000256" key="1">
    <source>
        <dbReference type="SAM" id="MobiDB-lite"/>
    </source>
</evidence>
<dbReference type="AlphaFoldDB" id="Q0UKJ7"/>
<sequence>MCVCADPSEASRSGFTDRPDRAPGSQTPKGLAPALKHEPEAAPMPHFPSPVAFDTCGCPRLKIAICFFALCASVQRQRMLNGRKTENLAILIASQRSRCNLRGG</sequence>
<dbReference type="EMBL" id="CH445335">
    <property type="protein sequence ID" value="EAT85183.1"/>
    <property type="molecule type" value="Genomic_DNA"/>
</dbReference>
<reference evidence="3" key="1">
    <citation type="journal article" date="2007" name="Plant Cell">
        <title>Dothideomycete-plant interactions illuminated by genome sequencing and EST analysis of the wheat pathogen Stagonospora nodorum.</title>
        <authorList>
            <person name="Hane J.K."/>
            <person name="Lowe R.G."/>
            <person name="Solomon P.S."/>
            <person name="Tan K.C."/>
            <person name="Schoch C.L."/>
            <person name="Spatafora J.W."/>
            <person name="Crous P.W."/>
            <person name="Kodira C."/>
            <person name="Birren B.W."/>
            <person name="Galagan J.E."/>
            <person name="Torriani S.F."/>
            <person name="McDonald B.A."/>
            <person name="Oliver R.P."/>
        </authorList>
    </citation>
    <scope>NUCLEOTIDE SEQUENCE [LARGE SCALE GENOMIC DNA]</scope>
    <source>
        <strain evidence="3">SN15 / ATCC MYA-4574 / FGSC 10173</strain>
    </source>
</reference>
<gene>
    <name evidence="2" type="ORF">SNOG_07717</name>
</gene>
<evidence type="ECO:0000313" key="2">
    <source>
        <dbReference type="EMBL" id="EAT85183.1"/>
    </source>
</evidence>
<dbReference type="Proteomes" id="UP000001055">
    <property type="component" value="Unassembled WGS sequence"/>
</dbReference>
<dbReference type="RefSeq" id="XP_001798048.1">
    <property type="nucleotide sequence ID" value="XM_001797996.1"/>
</dbReference>
<organism evidence="2 3">
    <name type="scientific">Phaeosphaeria nodorum (strain SN15 / ATCC MYA-4574 / FGSC 10173)</name>
    <name type="common">Glume blotch fungus</name>
    <name type="synonym">Parastagonospora nodorum</name>
    <dbReference type="NCBI Taxonomy" id="321614"/>
    <lineage>
        <taxon>Eukaryota</taxon>
        <taxon>Fungi</taxon>
        <taxon>Dikarya</taxon>
        <taxon>Ascomycota</taxon>
        <taxon>Pezizomycotina</taxon>
        <taxon>Dothideomycetes</taxon>
        <taxon>Pleosporomycetidae</taxon>
        <taxon>Pleosporales</taxon>
        <taxon>Pleosporineae</taxon>
        <taxon>Phaeosphaeriaceae</taxon>
        <taxon>Parastagonospora</taxon>
    </lineage>
</organism>
<name>Q0UKJ7_PHANO</name>
<evidence type="ECO:0000313" key="3">
    <source>
        <dbReference type="Proteomes" id="UP000001055"/>
    </source>
</evidence>
<feature type="region of interest" description="Disordered" evidence="1">
    <location>
        <begin position="1"/>
        <end position="43"/>
    </location>
</feature>
<proteinExistence type="predicted"/>
<protein>
    <submittedName>
        <fullName evidence="2">Uncharacterized protein</fullName>
    </submittedName>
</protein>
<dbReference type="GeneID" id="5974941"/>
<dbReference type="InParanoid" id="Q0UKJ7"/>
<accession>Q0UKJ7</accession>
<dbReference type="KEGG" id="pno:SNOG_07717"/>